<dbReference type="Proteomes" id="UP000737391">
    <property type="component" value="Unassembled WGS sequence"/>
</dbReference>
<keyword evidence="3" id="KW-0808">Transferase</keyword>
<dbReference type="Gene3D" id="3.90.550.10">
    <property type="entry name" value="Spore Coat Polysaccharide Biosynthesis Protein SpsA, Chain A"/>
    <property type="match status" value="1"/>
</dbReference>
<protein>
    <recommendedName>
        <fullName evidence="6">Nucleotide-diphospho-sugar transferase domain-containing protein</fullName>
    </recommendedName>
</protein>
<keyword evidence="5" id="KW-1185">Reference proteome</keyword>
<comment type="caution">
    <text evidence="4">The sequence shown here is derived from an EMBL/GenBank/DDBJ whole genome shotgun (WGS) entry which is preliminary data.</text>
</comment>
<evidence type="ECO:0000313" key="5">
    <source>
        <dbReference type="Proteomes" id="UP000737391"/>
    </source>
</evidence>
<accession>A0A9P5E5M6</accession>
<evidence type="ECO:0008006" key="6">
    <source>
        <dbReference type="Google" id="ProtNLM"/>
    </source>
</evidence>
<dbReference type="Pfam" id="PF05637">
    <property type="entry name" value="Glyco_transf_34"/>
    <property type="match status" value="1"/>
</dbReference>
<dbReference type="GO" id="GO:0016757">
    <property type="term" value="F:glycosyltransferase activity"/>
    <property type="evidence" value="ECO:0007669"/>
    <property type="project" value="UniProtKB-KW"/>
</dbReference>
<gene>
    <name evidence="4" type="ORF">FAGAP_7566</name>
</gene>
<dbReference type="InterPro" id="IPR008630">
    <property type="entry name" value="Glyco_trans_34"/>
</dbReference>
<dbReference type="AlphaFoldDB" id="A0A9P5E5M6"/>
<name>A0A9P5E5M6_9HYPO</name>
<reference evidence="4" key="1">
    <citation type="submission" date="2020-01" db="EMBL/GenBank/DDBJ databases">
        <title>Identification and distribution of gene clusters putatively required for synthesis of sphingolipid metabolism inhibitors in phylogenetically diverse species of the filamentous fungus Fusarium.</title>
        <authorList>
            <person name="Kim H.-S."/>
            <person name="Busman M."/>
            <person name="Brown D.W."/>
            <person name="Divon H."/>
            <person name="Uhlig S."/>
            <person name="Proctor R.H."/>
        </authorList>
    </citation>
    <scope>NUCLEOTIDE SEQUENCE</scope>
    <source>
        <strain evidence="4">NRRL 31653</strain>
    </source>
</reference>
<comment type="similarity">
    <text evidence="1">Belongs to the glycosyltransferase 34 family.</text>
</comment>
<evidence type="ECO:0000313" key="4">
    <source>
        <dbReference type="EMBL" id="KAF4496310.1"/>
    </source>
</evidence>
<dbReference type="PANTHER" id="PTHR31306">
    <property type="entry name" value="ALPHA-1,6-MANNOSYLTRANSFERASE MNN11-RELATED"/>
    <property type="match status" value="1"/>
</dbReference>
<dbReference type="InterPro" id="IPR029044">
    <property type="entry name" value="Nucleotide-diphossugar_trans"/>
</dbReference>
<proteinExistence type="inferred from homology"/>
<keyword evidence="2" id="KW-0328">Glycosyltransferase</keyword>
<dbReference type="PANTHER" id="PTHR31306:SF3">
    <property type="entry name" value="NUCLEOTIDE-DIPHOSPHO-SUGAR TRANSFERASE DOMAIN-CONTAINING PROTEIN"/>
    <property type="match status" value="1"/>
</dbReference>
<dbReference type="GO" id="GO:0000139">
    <property type="term" value="C:Golgi membrane"/>
    <property type="evidence" value="ECO:0007669"/>
    <property type="project" value="TreeGrafter"/>
</dbReference>
<evidence type="ECO:0000256" key="2">
    <source>
        <dbReference type="ARBA" id="ARBA00022676"/>
    </source>
</evidence>
<dbReference type="GO" id="GO:0006487">
    <property type="term" value="P:protein N-linked glycosylation"/>
    <property type="evidence" value="ECO:0007669"/>
    <property type="project" value="TreeGrafter"/>
</dbReference>
<evidence type="ECO:0000256" key="3">
    <source>
        <dbReference type="ARBA" id="ARBA00022679"/>
    </source>
</evidence>
<organism evidence="4 5">
    <name type="scientific">Fusarium agapanthi</name>
    <dbReference type="NCBI Taxonomy" id="1803897"/>
    <lineage>
        <taxon>Eukaryota</taxon>
        <taxon>Fungi</taxon>
        <taxon>Dikarya</taxon>
        <taxon>Ascomycota</taxon>
        <taxon>Pezizomycotina</taxon>
        <taxon>Sordariomycetes</taxon>
        <taxon>Hypocreomycetidae</taxon>
        <taxon>Hypocreales</taxon>
        <taxon>Nectriaceae</taxon>
        <taxon>Fusarium</taxon>
        <taxon>Fusarium fujikuroi species complex</taxon>
    </lineage>
</organism>
<sequence length="369" mass="42410">MKTTNLTHIAKLLLPRASRQKGVLLAMGILRSVVSVRRVSGSNVTQHSSEMSLTNQSACRTTRRSNPHQVKLASHTSNLMHDLWKPFLLDINATSFYTDEGYLYEVPKENENWAKPLGKKLLILDVDTRLDKGPGAMLNDSALDYKQMKGRTGGIMNHYLYAMIHGYDYKFVRAPDYPKRHQTWVKVPVIREALKSHDFVVFLDADAEFMYPQVPFEWLMKLWNITDKTLLALANDPGDSDRNRDEKGKVSQNTGFIIAQQSNRTQELFDDWEHCPGEKKYKGCARWANDWAHEQAAFSNYVRYSYNQTQDIGTIPCMDGNGAPYIGDKTCGGVFIRHHWFRKDDPAKDLQRLILEAFMRVVIRTRSTM</sequence>
<dbReference type="EMBL" id="LUFC02000554">
    <property type="protein sequence ID" value="KAF4496310.1"/>
    <property type="molecule type" value="Genomic_DNA"/>
</dbReference>
<evidence type="ECO:0000256" key="1">
    <source>
        <dbReference type="ARBA" id="ARBA00005664"/>
    </source>
</evidence>
<dbReference type="OrthoDB" id="3763672at2759"/>